<evidence type="ECO:0000313" key="14">
    <source>
        <dbReference type="Proteomes" id="UP000652761"/>
    </source>
</evidence>
<evidence type="ECO:0000256" key="2">
    <source>
        <dbReference type="ARBA" id="ARBA00007956"/>
    </source>
</evidence>
<dbReference type="OrthoDB" id="435607at2759"/>
<evidence type="ECO:0000256" key="12">
    <source>
        <dbReference type="SAM" id="Coils"/>
    </source>
</evidence>
<keyword evidence="11" id="KW-0931">ER-Golgi transport</keyword>
<feature type="transmembrane region" description="Helical" evidence="11">
    <location>
        <begin position="6"/>
        <end position="22"/>
    </location>
</feature>
<evidence type="ECO:0000256" key="11">
    <source>
        <dbReference type="RuleBase" id="RU367026"/>
    </source>
</evidence>
<dbReference type="Gene3D" id="1.20.5.110">
    <property type="match status" value="1"/>
</dbReference>
<dbReference type="EMBL" id="NMUH01003143">
    <property type="protein sequence ID" value="MQM04033.1"/>
    <property type="molecule type" value="Genomic_DNA"/>
</dbReference>
<evidence type="ECO:0000256" key="7">
    <source>
        <dbReference type="ARBA" id="ARBA00022927"/>
    </source>
</evidence>
<evidence type="ECO:0000313" key="13">
    <source>
        <dbReference type="EMBL" id="MQM04033.1"/>
    </source>
</evidence>
<comment type="function">
    <text evidence="11">May play a role in anterograde transport of membrane proteins from the endoplasmic reticulum to the Golgi.</text>
</comment>
<dbReference type="PANTHER" id="PTHR12701:SF18">
    <property type="entry name" value="ENDOPLASMIC RETICULUM TRANSMEMBRANE PROTEIN"/>
    <property type="match status" value="1"/>
</dbReference>
<keyword evidence="8 11" id="KW-1133">Transmembrane helix</keyword>
<evidence type="ECO:0000256" key="10">
    <source>
        <dbReference type="ARBA" id="ARBA00023136"/>
    </source>
</evidence>
<dbReference type="GO" id="GO:0006886">
    <property type="term" value="P:intracellular protein transport"/>
    <property type="evidence" value="ECO:0007669"/>
    <property type="project" value="UniProtKB-UniRule"/>
</dbReference>
<accession>A0A843VYN6</accession>
<protein>
    <recommendedName>
        <fullName evidence="11">Endoplasmic reticulum transmembrane protein</fullName>
    </recommendedName>
</protein>
<evidence type="ECO:0000256" key="3">
    <source>
        <dbReference type="ARBA" id="ARBA00022448"/>
    </source>
</evidence>
<keyword evidence="4 11" id="KW-0812">Transmembrane</keyword>
<name>A0A843VYN6_COLES</name>
<evidence type="ECO:0000256" key="4">
    <source>
        <dbReference type="ARBA" id="ARBA00022692"/>
    </source>
</evidence>
<keyword evidence="6 11" id="KW-0256">Endoplasmic reticulum</keyword>
<dbReference type="InterPro" id="IPR008417">
    <property type="entry name" value="BAP29/BAP31"/>
</dbReference>
<comment type="caution">
    <text evidence="11">Lacks conserved residue(s) required for the propagation of feature annotation.</text>
</comment>
<organism evidence="13 14">
    <name type="scientific">Colocasia esculenta</name>
    <name type="common">Wild taro</name>
    <name type="synonym">Arum esculentum</name>
    <dbReference type="NCBI Taxonomy" id="4460"/>
    <lineage>
        <taxon>Eukaryota</taxon>
        <taxon>Viridiplantae</taxon>
        <taxon>Streptophyta</taxon>
        <taxon>Embryophyta</taxon>
        <taxon>Tracheophyta</taxon>
        <taxon>Spermatophyta</taxon>
        <taxon>Magnoliopsida</taxon>
        <taxon>Liliopsida</taxon>
        <taxon>Araceae</taxon>
        <taxon>Aroideae</taxon>
        <taxon>Colocasieae</taxon>
        <taxon>Colocasia</taxon>
    </lineage>
</organism>
<dbReference type="AlphaFoldDB" id="A0A843VYN6"/>
<sequence>MIQLLFTVVGAEAGVVVLLLVKTPLRRLVLLGLDRVKRGRGPVAVRTVGATVFVVFMSSLYSMAKIQRRAGGEEGLVGLNPTDQVLRSRHLLEASLMGFSLFLALVIDRMHHYIRELRVLRKGIEAVVKPNRIVDEGGKGASEGLKARDQEILELKAKIAHLESELEATQKEAKASEANAVALRKQSEGFLLEYDRLLEENQNLRGQLQSIDRRLSRSDSKKIL</sequence>
<comment type="similarity">
    <text evidence="2 11">Belongs to the BCAP29/BCAP31 family.</text>
</comment>
<evidence type="ECO:0000256" key="6">
    <source>
        <dbReference type="ARBA" id="ARBA00022824"/>
    </source>
</evidence>
<dbReference type="GO" id="GO:0070973">
    <property type="term" value="P:protein localization to endoplasmic reticulum exit site"/>
    <property type="evidence" value="ECO:0007669"/>
    <property type="project" value="UniProtKB-UniRule"/>
</dbReference>
<comment type="caution">
    <text evidence="13">The sequence shown here is derived from an EMBL/GenBank/DDBJ whole genome shotgun (WGS) entry which is preliminary data.</text>
</comment>
<keyword evidence="7 11" id="KW-0653">Protein transport</keyword>
<proteinExistence type="inferred from homology"/>
<dbReference type="GO" id="GO:0006888">
    <property type="term" value="P:endoplasmic reticulum to Golgi vesicle-mediated transport"/>
    <property type="evidence" value="ECO:0007669"/>
    <property type="project" value="UniProtKB-UniRule"/>
</dbReference>
<dbReference type="FunFam" id="1.20.5.110:FF:000011">
    <property type="entry name" value="B-cell receptor-associated protein 29"/>
    <property type="match status" value="1"/>
</dbReference>
<keyword evidence="14" id="KW-1185">Reference proteome</keyword>
<dbReference type="Proteomes" id="UP000652761">
    <property type="component" value="Unassembled WGS sequence"/>
</dbReference>
<dbReference type="PANTHER" id="PTHR12701">
    <property type="entry name" value="BCR-ASSOCIATED PROTEIN, BAP"/>
    <property type="match status" value="1"/>
</dbReference>
<keyword evidence="3 11" id="KW-0813">Transport</keyword>
<keyword evidence="5" id="KW-0053">Apoptosis</keyword>
<feature type="coiled-coil region" evidence="12">
    <location>
        <begin position="145"/>
        <end position="214"/>
    </location>
</feature>
<evidence type="ECO:0000256" key="8">
    <source>
        <dbReference type="ARBA" id="ARBA00022989"/>
    </source>
</evidence>
<dbReference type="SMR" id="A0A843VYN6"/>
<evidence type="ECO:0000256" key="9">
    <source>
        <dbReference type="ARBA" id="ARBA00023054"/>
    </source>
</evidence>
<evidence type="ECO:0000256" key="5">
    <source>
        <dbReference type="ARBA" id="ARBA00022703"/>
    </source>
</evidence>
<keyword evidence="9 12" id="KW-0175">Coiled coil</keyword>
<gene>
    <name evidence="13" type="ORF">Taro_036823</name>
</gene>
<feature type="transmembrane region" description="Helical" evidence="11">
    <location>
        <begin position="43"/>
        <end position="64"/>
    </location>
</feature>
<evidence type="ECO:0000256" key="1">
    <source>
        <dbReference type="ARBA" id="ARBA00004477"/>
    </source>
</evidence>
<keyword evidence="10 11" id="KW-0472">Membrane</keyword>
<dbReference type="GO" id="GO:0005789">
    <property type="term" value="C:endoplasmic reticulum membrane"/>
    <property type="evidence" value="ECO:0007669"/>
    <property type="project" value="UniProtKB-SubCell"/>
</dbReference>
<comment type="subcellular location">
    <subcellularLocation>
        <location evidence="1 11">Endoplasmic reticulum membrane</location>
        <topology evidence="1 11">Multi-pass membrane protein</topology>
    </subcellularLocation>
</comment>
<reference evidence="13" key="1">
    <citation type="submission" date="2017-07" db="EMBL/GenBank/DDBJ databases">
        <title>Taro Niue Genome Assembly and Annotation.</title>
        <authorList>
            <person name="Atibalentja N."/>
            <person name="Keating K."/>
            <person name="Fields C.J."/>
        </authorList>
    </citation>
    <scope>NUCLEOTIDE SEQUENCE</scope>
    <source>
        <strain evidence="13">Niue_2</strain>
        <tissue evidence="13">Leaf</tissue>
    </source>
</reference>